<proteinExistence type="predicted"/>
<dbReference type="AlphaFoldDB" id="A0AAW7ADY6"/>
<sequence length="50" mass="5898">MNNDIKVKEREMKMENMEVDLNIIDNDLSPSKVSENQIEEPIFSSHDKVY</sequence>
<evidence type="ECO:0000313" key="1">
    <source>
        <dbReference type="EMBL" id="MDK9865261.1"/>
    </source>
</evidence>
<protein>
    <submittedName>
        <fullName evidence="1">Uncharacterized protein</fullName>
    </submittedName>
</protein>
<name>A0AAW7ADY6_9STAP</name>
<dbReference type="RefSeq" id="WP_285323106.1">
    <property type="nucleotide sequence ID" value="NZ_JARGCK010000002.1"/>
</dbReference>
<dbReference type="Proteomes" id="UP001174037">
    <property type="component" value="Unassembled WGS sequence"/>
</dbReference>
<comment type="caution">
    <text evidence="1">The sequence shown here is derived from an EMBL/GenBank/DDBJ whole genome shotgun (WGS) entry which is preliminary data.</text>
</comment>
<organism evidence="1 2">
    <name type="scientific">Staphylococcus equorum</name>
    <dbReference type="NCBI Taxonomy" id="246432"/>
    <lineage>
        <taxon>Bacteria</taxon>
        <taxon>Bacillati</taxon>
        <taxon>Bacillota</taxon>
        <taxon>Bacilli</taxon>
        <taxon>Bacillales</taxon>
        <taxon>Staphylococcaceae</taxon>
        <taxon>Staphylococcus</taxon>
    </lineage>
</organism>
<reference evidence="1" key="1">
    <citation type="journal article" date="2023" name="Int. J. Mol. Sci.">
        <title>Antibiotic Resistance/Susceptibility Profiles of Staphylococcus equorum Strains from Cheese, and Genome Analysis for Antibiotic Resistance Genes.</title>
        <authorList>
            <person name="Vazquez L."/>
            <person name="Srednik M.E."/>
            <person name="Rodriguez J."/>
            <person name="Florez A.B."/>
            <person name="Mayo B."/>
        </authorList>
    </citation>
    <scope>NUCLEOTIDE SEQUENCE</scope>
    <source>
        <strain evidence="1">5A3I</strain>
    </source>
</reference>
<dbReference type="EMBL" id="JARGCK010000002">
    <property type="protein sequence ID" value="MDK9865261.1"/>
    <property type="molecule type" value="Genomic_DNA"/>
</dbReference>
<evidence type="ECO:0000313" key="2">
    <source>
        <dbReference type="Proteomes" id="UP001174037"/>
    </source>
</evidence>
<gene>
    <name evidence="1" type="ORF">P1A27_04660</name>
</gene>
<accession>A0AAW7ADY6</accession>
<reference evidence="1" key="2">
    <citation type="submission" date="2023-03" db="EMBL/GenBank/DDBJ databases">
        <authorList>
            <person name="Vazquez L."/>
            <person name="Rodriguez J."/>
            <person name="Mayo B."/>
            <person name="Florez A.B."/>
        </authorList>
    </citation>
    <scope>NUCLEOTIDE SEQUENCE</scope>
    <source>
        <strain evidence="1">5A3I</strain>
    </source>
</reference>